<protein>
    <submittedName>
        <fullName evidence="15">Pantothenate permease</fullName>
    </submittedName>
</protein>
<dbReference type="InterPro" id="IPR050277">
    <property type="entry name" value="Sodium:Solute_Symporter"/>
</dbReference>
<dbReference type="PANTHER" id="PTHR48086">
    <property type="entry name" value="SODIUM/PROLINE SYMPORTER-RELATED"/>
    <property type="match status" value="1"/>
</dbReference>
<feature type="transmembrane region" description="Helical" evidence="14">
    <location>
        <begin position="422"/>
        <end position="443"/>
    </location>
</feature>
<dbReference type="InterPro" id="IPR001734">
    <property type="entry name" value="Na/solute_symporter"/>
</dbReference>
<evidence type="ECO:0000256" key="11">
    <source>
        <dbReference type="ARBA" id="ARBA00023201"/>
    </source>
</evidence>
<dbReference type="PROSITE" id="PS50283">
    <property type="entry name" value="NA_SOLUT_SYMP_3"/>
    <property type="match status" value="1"/>
</dbReference>
<comment type="caution">
    <text evidence="15">The sequence shown here is derived from an EMBL/GenBank/DDBJ whole genome shotgun (WGS) entry which is preliminary data.</text>
</comment>
<dbReference type="CDD" id="cd10322">
    <property type="entry name" value="SLC5sbd"/>
    <property type="match status" value="1"/>
</dbReference>
<evidence type="ECO:0000256" key="1">
    <source>
        <dbReference type="ARBA" id="ARBA00004651"/>
    </source>
</evidence>
<dbReference type="GeneID" id="94366087"/>
<sequence length="492" mass="51352">MEPQLLSPATIWAAIGAFALFGLFIAFRATRQNAGTAEDYYLGSRNFGGVVAGLSYAATTYSAFMLVVLTGLTYRGGIGALGFELIYFAGLGLLVIFAPRFWLAAKRWGFISPAEMLGARYGSAWVARAAALVGLVFLMPYCTTQMAGIGLLLSGVTGGEITLVQAVATGGLLAALWTLFAGLRSVAWTDAVQAVVMLVSALLAIGFAVAAIGGWGTFARVTLETQAERLSVPGPGLWSLGTFTALSLPWFFFAISNPQVSQRLFILRDMAAMKRMIFWVLGFGLVFTLIAVIWGFAALQLAPDLENSATATPALLISGAIPAPVAVLLILGILAAAVSTLDSIALTLGAMVARDVLKGAEPARQVLAGRAVVILVILFASLFAIDKAQIVDQLAALAAAGLMVTVPATIGAFFWRRATAAGALASILGGAVLAVWMAMIQGMSVFNPVLALTVGGVCLALFVLVSLLTKPREKALDFGAALRAELDAHGVW</sequence>
<dbReference type="OrthoDB" id="9810181at2"/>
<feature type="transmembrane region" description="Helical" evidence="14">
    <location>
        <begin position="276"/>
        <end position="301"/>
    </location>
</feature>
<name>A0A2U2C852_9RHOB</name>
<evidence type="ECO:0000256" key="5">
    <source>
        <dbReference type="ARBA" id="ARBA00022692"/>
    </source>
</evidence>
<evidence type="ECO:0000256" key="7">
    <source>
        <dbReference type="ARBA" id="ARBA00022989"/>
    </source>
</evidence>
<organism evidence="15 16">
    <name type="scientific">Pararhodobacter marinus</name>
    <dbReference type="NCBI Taxonomy" id="2184063"/>
    <lineage>
        <taxon>Bacteria</taxon>
        <taxon>Pseudomonadati</taxon>
        <taxon>Pseudomonadota</taxon>
        <taxon>Alphaproteobacteria</taxon>
        <taxon>Rhodobacterales</taxon>
        <taxon>Paracoccaceae</taxon>
        <taxon>Pararhodobacter</taxon>
    </lineage>
</organism>
<comment type="subcellular location">
    <subcellularLocation>
        <location evidence="1">Cell membrane</location>
        <topology evidence="1">Multi-pass membrane protein</topology>
    </subcellularLocation>
</comment>
<evidence type="ECO:0000256" key="4">
    <source>
        <dbReference type="ARBA" id="ARBA00022475"/>
    </source>
</evidence>
<keyword evidence="4" id="KW-1003">Cell membrane</keyword>
<feature type="transmembrane region" description="Helical" evidence="14">
    <location>
        <begin position="397"/>
        <end position="415"/>
    </location>
</feature>
<keyword evidence="3" id="KW-0813">Transport</keyword>
<dbReference type="GO" id="GO:0005886">
    <property type="term" value="C:plasma membrane"/>
    <property type="evidence" value="ECO:0007669"/>
    <property type="project" value="UniProtKB-SubCell"/>
</dbReference>
<feature type="transmembrane region" description="Helical" evidence="14">
    <location>
        <begin position="6"/>
        <end position="27"/>
    </location>
</feature>
<evidence type="ECO:0000256" key="10">
    <source>
        <dbReference type="ARBA" id="ARBA00023136"/>
    </source>
</evidence>
<evidence type="ECO:0000256" key="3">
    <source>
        <dbReference type="ARBA" id="ARBA00022448"/>
    </source>
</evidence>
<dbReference type="GO" id="GO:0015293">
    <property type="term" value="F:symporter activity"/>
    <property type="evidence" value="ECO:0007669"/>
    <property type="project" value="UniProtKB-KW"/>
</dbReference>
<feature type="transmembrane region" description="Helical" evidence="14">
    <location>
        <begin position="321"/>
        <end position="346"/>
    </location>
</feature>
<keyword evidence="9" id="KW-0406">Ion transport</keyword>
<dbReference type="AlphaFoldDB" id="A0A2U2C852"/>
<gene>
    <name evidence="15" type="ORF">C4N9_14415</name>
</gene>
<comment type="similarity">
    <text evidence="2 13">Belongs to the sodium:solute symporter (SSF) (TC 2.A.21) family.</text>
</comment>
<dbReference type="Pfam" id="PF00474">
    <property type="entry name" value="SSF"/>
    <property type="match status" value="1"/>
</dbReference>
<dbReference type="EMBL" id="QEYD01000008">
    <property type="protein sequence ID" value="PWE28031.1"/>
    <property type="molecule type" value="Genomic_DNA"/>
</dbReference>
<evidence type="ECO:0000256" key="2">
    <source>
        <dbReference type="ARBA" id="ARBA00006434"/>
    </source>
</evidence>
<feature type="transmembrane region" description="Helical" evidence="14">
    <location>
        <begin position="124"/>
        <end position="141"/>
    </location>
</feature>
<evidence type="ECO:0000256" key="8">
    <source>
        <dbReference type="ARBA" id="ARBA00023053"/>
    </source>
</evidence>
<accession>A0A2U2C852</accession>
<dbReference type="InterPro" id="IPR038377">
    <property type="entry name" value="Na/Glc_symporter_sf"/>
</dbReference>
<dbReference type="GO" id="GO:0006814">
    <property type="term" value="P:sodium ion transport"/>
    <property type="evidence" value="ECO:0007669"/>
    <property type="project" value="UniProtKB-KW"/>
</dbReference>
<feature type="transmembrane region" description="Helical" evidence="14">
    <location>
        <begin position="195"/>
        <end position="216"/>
    </location>
</feature>
<keyword evidence="6" id="KW-0769">Symport</keyword>
<evidence type="ECO:0000256" key="13">
    <source>
        <dbReference type="RuleBase" id="RU362091"/>
    </source>
</evidence>
<keyword evidence="8" id="KW-0915">Sodium</keyword>
<feature type="transmembrane region" description="Helical" evidence="14">
    <location>
        <begin position="236"/>
        <end position="255"/>
    </location>
</feature>
<dbReference type="Gene3D" id="1.20.1730.10">
    <property type="entry name" value="Sodium/glucose cotransporter"/>
    <property type="match status" value="1"/>
</dbReference>
<keyword evidence="10 14" id="KW-0472">Membrane</keyword>
<keyword evidence="7 14" id="KW-1133">Transmembrane helix</keyword>
<dbReference type="Proteomes" id="UP000244940">
    <property type="component" value="Unassembled WGS sequence"/>
</dbReference>
<feature type="transmembrane region" description="Helical" evidence="14">
    <location>
        <begin position="85"/>
        <end position="103"/>
    </location>
</feature>
<feature type="transmembrane region" description="Helical" evidence="14">
    <location>
        <begin position="47"/>
        <end position="73"/>
    </location>
</feature>
<reference evidence="15 16" key="1">
    <citation type="submission" date="2018-05" db="EMBL/GenBank/DDBJ databases">
        <title>Pararhodobacter marina sp. nov., isolated from deep-sea water of the Indian Ocean.</title>
        <authorList>
            <person name="Lai Q.Sr."/>
            <person name="Liu X."/>
            <person name="Shao Z."/>
        </authorList>
    </citation>
    <scope>NUCLEOTIDE SEQUENCE [LARGE SCALE GENOMIC DNA]</scope>
    <source>
        <strain evidence="15 16">CIC4N-9</strain>
    </source>
</reference>
<keyword evidence="11" id="KW-0739">Sodium transport</keyword>
<evidence type="ECO:0000256" key="6">
    <source>
        <dbReference type="ARBA" id="ARBA00022847"/>
    </source>
</evidence>
<keyword evidence="5 14" id="KW-0812">Transmembrane</keyword>
<feature type="transmembrane region" description="Helical" evidence="14">
    <location>
        <begin position="449"/>
        <end position="468"/>
    </location>
</feature>
<proteinExistence type="inferred from homology"/>
<feature type="transmembrane region" description="Helical" evidence="14">
    <location>
        <begin position="161"/>
        <end position="183"/>
    </location>
</feature>
<evidence type="ECO:0000313" key="16">
    <source>
        <dbReference type="Proteomes" id="UP000244940"/>
    </source>
</evidence>
<dbReference type="RefSeq" id="WP_109534027.1">
    <property type="nucleotide sequence ID" value="NZ_QEYD01000008.1"/>
</dbReference>
<evidence type="ECO:0000256" key="9">
    <source>
        <dbReference type="ARBA" id="ARBA00023065"/>
    </source>
</evidence>
<evidence type="ECO:0000256" key="12">
    <source>
        <dbReference type="ARBA" id="ARBA00033708"/>
    </source>
</evidence>
<dbReference type="PANTHER" id="PTHR48086:SF3">
    <property type="entry name" value="SODIUM_PROLINE SYMPORTER"/>
    <property type="match status" value="1"/>
</dbReference>
<feature type="transmembrane region" description="Helical" evidence="14">
    <location>
        <begin position="367"/>
        <end position="385"/>
    </location>
</feature>
<evidence type="ECO:0000313" key="15">
    <source>
        <dbReference type="EMBL" id="PWE28031.1"/>
    </source>
</evidence>
<comment type="catalytic activity">
    <reaction evidence="12">
        <text>L-proline(in) + Na(+)(in) = L-proline(out) + Na(+)(out)</text>
        <dbReference type="Rhea" id="RHEA:28967"/>
        <dbReference type="ChEBI" id="CHEBI:29101"/>
        <dbReference type="ChEBI" id="CHEBI:60039"/>
    </reaction>
</comment>
<keyword evidence="16" id="KW-1185">Reference proteome</keyword>
<evidence type="ECO:0000256" key="14">
    <source>
        <dbReference type="SAM" id="Phobius"/>
    </source>
</evidence>